<accession>N4XAC1</accession>
<name>N4XAC1_COCH4</name>
<feature type="non-terminal residue" evidence="1">
    <location>
        <position position="102"/>
    </location>
</feature>
<dbReference type="HOGENOM" id="CLU_2284040_0_0_1"/>
<evidence type="ECO:0000313" key="1">
    <source>
        <dbReference type="EMBL" id="ENI08610.1"/>
    </source>
</evidence>
<evidence type="ECO:0000313" key="2">
    <source>
        <dbReference type="Proteomes" id="UP000012338"/>
    </source>
</evidence>
<keyword evidence="2" id="KW-1185">Reference proteome</keyword>
<sequence>MPWIKTELRLLHQSTTLTTLSLEPVRATALLYSYGHAQPVRGSIYGYFHSYGLAVLICRTSIYRSTGRNDKLLEMHKRSLHLPWIYTTTFCPVTFLSAEKVT</sequence>
<proteinExistence type="predicted"/>
<dbReference type="Proteomes" id="UP000012338">
    <property type="component" value="Unassembled WGS sequence"/>
</dbReference>
<dbReference type="EMBL" id="KB733447">
    <property type="protein sequence ID" value="ENI08610.1"/>
    <property type="molecule type" value="Genomic_DNA"/>
</dbReference>
<gene>
    <name evidence="1" type="ORF">COCC4DRAFT_30401</name>
</gene>
<dbReference type="AlphaFoldDB" id="N4XAC1"/>
<organism evidence="1 2">
    <name type="scientific">Cochliobolus heterostrophus (strain C4 / ATCC 48331 / race T)</name>
    <name type="common">Southern corn leaf blight fungus</name>
    <name type="synonym">Bipolaris maydis</name>
    <dbReference type="NCBI Taxonomy" id="665024"/>
    <lineage>
        <taxon>Eukaryota</taxon>
        <taxon>Fungi</taxon>
        <taxon>Dikarya</taxon>
        <taxon>Ascomycota</taxon>
        <taxon>Pezizomycotina</taxon>
        <taxon>Dothideomycetes</taxon>
        <taxon>Pleosporomycetidae</taxon>
        <taxon>Pleosporales</taxon>
        <taxon>Pleosporineae</taxon>
        <taxon>Pleosporaceae</taxon>
        <taxon>Bipolaris</taxon>
    </lineage>
</organism>
<reference evidence="1 2" key="1">
    <citation type="journal article" date="2012" name="PLoS Pathog.">
        <title>Diverse lifestyles and strategies of plant pathogenesis encoded in the genomes of eighteen Dothideomycetes fungi.</title>
        <authorList>
            <person name="Ohm R.A."/>
            <person name="Feau N."/>
            <person name="Henrissat B."/>
            <person name="Schoch C.L."/>
            <person name="Horwitz B.A."/>
            <person name="Barry K.W."/>
            <person name="Condon B.J."/>
            <person name="Copeland A.C."/>
            <person name="Dhillon B."/>
            <person name="Glaser F."/>
            <person name="Hesse C.N."/>
            <person name="Kosti I."/>
            <person name="LaButti K."/>
            <person name="Lindquist E.A."/>
            <person name="Lucas S."/>
            <person name="Salamov A.A."/>
            <person name="Bradshaw R.E."/>
            <person name="Ciuffetti L."/>
            <person name="Hamelin R.C."/>
            <person name="Kema G.H.J."/>
            <person name="Lawrence C."/>
            <person name="Scott J.A."/>
            <person name="Spatafora J.W."/>
            <person name="Turgeon B.G."/>
            <person name="de Wit P.J.G.M."/>
            <person name="Zhong S."/>
            <person name="Goodwin S.B."/>
            <person name="Grigoriev I.V."/>
        </authorList>
    </citation>
    <scope>NUCLEOTIDE SEQUENCE [LARGE SCALE GENOMIC DNA]</scope>
    <source>
        <strain evidence="2">C4 / ATCC 48331 / race T</strain>
    </source>
</reference>
<reference evidence="2" key="2">
    <citation type="journal article" date="2013" name="PLoS Genet.">
        <title>Comparative genome structure, secondary metabolite, and effector coding capacity across Cochliobolus pathogens.</title>
        <authorList>
            <person name="Condon B.J."/>
            <person name="Leng Y."/>
            <person name="Wu D."/>
            <person name="Bushley K.E."/>
            <person name="Ohm R.A."/>
            <person name="Otillar R."/>
            <person name="Martin J."/>
            <person name="Schackwitz W."/>
            <person name="Grimwood J."/>
            <person name="MohdZainudin N."/>
            <person name="Xue C."/>
            <person name="Wang R."/>
            <person name="Manning V.A."/>
            <person name="Dhillon B."/>
            <person name="Tu Z.J."/>
            <person name="Steffenson B.J."/>
            <person name="Salamov A."/>
            <person name="Sun H."/>
            <person name="Lowry S."/>
            <person name="LaButti K."/>
            <person name="Han J."/>
            <person name="Copeland A."/>
            <person name="Lindquist E."/>
            <person name="Barry K."/>
            <person name="Schmutz J."/>
            <person name="Baker S.E."/>
            <person name="Ciuffetti L.M."/>
            <person name="Grigoriev I.V."/>
            <person name="Zhong S."/>
            <person name="Turgeon B.G."/>
        </authorList>
    </citation>
    <scope>NUCLEOTIDE SEQUENCE [LARGE SCALE GENOMIC DNA]</scope>
    <source>
        <strain evidence="2">C4 / ATCC 48331 / race T</strain>
    </source>
</reference>
<protein>
    <submittedName>
        <fullName evidence="1">Uncharacterized protein</fullName>
    </submittedName>
</protein>